<proteinExistence type="predicted"/>
<sequence>MSLPTNDTADKKRVSQTYGAALISDQLDAFLQERIENIDSELKSSELFQRGNQTRAYFDESIFVNGDILRNRGAITVNNRADKFLVEEVHGLHSVSACSNTSVVLNPKALCEGYNVHTLIPSHRKVLLVHGFQQLRVDNGLSYIGQGDDGDGRIHEDGLSIEDSYSDCSMTSDSSCGSDTSEVENGHMSSKIPHSVEIKMVDIVLFERRRIDVTADTAIVYDVNPNFTEMEMAIILKYYSMTAFAHLNGVLSSKRLRRMKLNGDFSRNNHHMYDIRITQKLHALVKEFFPLTRDMRGTSKSWFNLQQDPSFVQSQTNEVHCSDVSIFQPRLDFYGPTISLY</sequence>
<keyword evidence="2" id="KW-1185">Reference proteome</keyword>
<protein>
    <submittedName>
        <fullName evidence="1">Uncharacterized protein</fullName>
    </submittedName>
</protein>
<gene>
    <name evidence="1" type="ORF">BEMITA_LOCUS11686</name>
</gene>
<accession>A0A9P0ALI9</accession>
<dbReference type="EMBL" id="OU963868">
    <property type="protein sequence ID" value="CAH0393263.1"/>
    <property type="molecule type" value="Genomic_DNA"/>
</dbReference>
<dbReference type="AlphaFoldDB" id="A0A9P0ALI9"/>
<dbReference type="Proteomes" id="UP001152759">
    <property type="component" value="Chromosome 7"/>
</dbReference>
<organism evidence="1 2">
    <name type="scientific">Bemisia tabaci</name>
    <name type="common">Sweetpotato whitefly</name>
    <name type="synonym">Aleurodes tabaci</name>
    <dbReference type="NCBI Taxonomy" id="7038"/>
    <lineage>
        <taxon>Eukaryota</taxon>
        <taxon>Metazoa</taxon>
        <taxon>Ecdysozoa</taxon>
        <taxon>Arthropoda</taxon>
        <taxon>Hexapoda</taxon>
        <taxon>Insecta</taxon>
        <taxon>Pterygota</taxon>
        <taxon>Neoptera</taxon>
        <taxon>Paraneoptera</taxon>
        <taxon>Hemiptera</taxon>
        <taxon>Sternorrhyncha</taxon>
        <taxon>Aleyrodoidea</taxon>
        <taxon>Aleyrodidae</taxon>
        <taxon>Aleyrodinae</taxon>
        <taxon>Bemisia</taxon>
    </lineage>
</organism>
<evidence type="ECO:0000313" key="2">
    <source>
        <dbReference type="Proteomes" id="UP001152759"/>
    </source>
</evidence>
<reference evidence="1" key="1">
    <citation type="submission" date="2021-12" db="EMBL/GenBank/DDBJ databases">
        <authorList>
            <person name="King R."/>
        </authorList>
    </citation>
    <scope>NUCLEOTIDE SEQUENCE</scope>
</reference>
<name>A0A9P0ALI9_BEMTA</name>
<evidence type="ECO:0000313" key="1">
    <source>
        <dbReference type="EMBL" id="CAH0393263.1"/>
    </source>
</evidence>